<reference evidence="3 4" key="1">
    <citation type="journal article" date="2013" name="PLoS ONE">
        <title>Genomic analysis of Melioribacter roseus, facultatively anaerobic organotrophic bacterium representing a novel deep lineage within Bacteriodetes/Chlorobi group.</title>
        <authorList>
            <person name="Kadnikov V.V."/>
            <person name="Mardanov A.V."/>
            <person name="Podosokorskaya O.A."/>
            <person name="Gavrilov S.N."/>
            <person name="Kublanov I.V."/>
            <person name="Beletsky A.V."/>
            <person name="Bonch-Osmolovskaya E.A."/>
            <person name="Ravin N.V."/>
        </authorList>
    </citation>
    <scope>NUCLEOTIDE SEQUENCE [LARGE SCALE GENOMIC DNA]</scope>
    <source>
        <strain evidence="4">JCM 17771 / P3M-2</strain>
    </source>
</reference>
<dbReference type="EMBL" id="CP003557">
    <property type="protein sequence ID" value="AFN74328.1"/>
    <property type="molecule type" value="Genomic_DNA"/>
</dbReference>
<protein>
    <submittedName>
        <fullName evidence="3">IgA Peptidase M64 superfamily</fullName>
    </submittedName>
</protein>
<accession>I6ZZ91</accession>
<sequence>MRKLLSVLYFVVFCVVSINAQTEFEKYFEDKTMRIDYYHTGDSEREFVSLDRIYVYGVWAGGMVNLIDRFDNGAYYYKIYDAEDDKLIYSKGFDSYFKEYQTTEEAATGILRTYHESAIIPAPKKKIKFVLEKRDRSNRLNEIYSTVIDPEDVTVVKKEFADSGAKIIKSHVAGGPHECLDVLILGDGYSIKEEEKFRKDLNHYTELMMNFPPYNQFKDKINITGIYKASEESGIDEPGAGIFKNNLLGTTFYSLGSERYVLTEDNKAMRDLAALVPYDAIYIMCNTERYGGGGIYNFYCTFTSDNQFSDYIFLHEFGHSFGGLADEYYTSSVAYNEFYPQGIEPVEPNITRLLDKDNIKWKSLLSPGIELPTPWEKEEFDKMDLQWQKERAELNKQIARLKKMKAPAEEINKLQEEYNRKDKEHSAEVDKYLRNSKYWNKIGAFEGAGYSSKGMYRPMLDCLMFSKGTKPFCKVCEEHVKKVIGFYTDNVLK</sequence>
<evidence type="ECO:0000259" key="2">
    <source>
        <dbReference type="Pfam" id="PF16217"/>
    </source>
</evidence>
<dbReference type="STRING" id="1191523.MROS_1089"/>
<dbReference type="GO" id="GO:0008237">
    <property type="term" value="F:metallopeptidase activity"/>
    <property type="evidence" value="ECO:0007669"/>
    <property type="project" value="InterPro"/>
</dbReference>
<name>I6ZZ91_MELRP</name>
<feature type="signal peptide" evidence="1">
    <location>
        <begin position="1"/>
        <end position="20"/>
    </location>
</feature>
<keyword evidence="4" id="KW-1185">Reference proteome</keyword>
<feature type="domain" description="Peptidase M64 N-terminal" evidence="2">
    <location>
        <begin position="23"/>
        <end position="144"/>
    </location>
</feature>
<dbReference type="KEGG" id="mro:MROS_1089"/>
<feature type="chain" id="PRO_5003707355" evidence="1">
    <location>
        <begin position="21"/>
        <end position="493"/>
    </location>
</feature>
<proteinExistence type="predicted"/>
<dbReference type="Proteomes" id="UP000009011">
    <property type="component" value="Chromosome"/>
</dbReference>
<dbReference type="eggNOG" id="COG2304">
    <property type="taxonomic scope" value="Bacteria"/>
</dbReference>
<dbReference type="AlphaFoldDB" id="I6ZZ91"/>
<dbReference type="Gene3D" id="3.40.390.10">
    <property type="entry name" value="Collagenase (Catalytic Domain)"/>
    <property type="match status" value="2"/>
</dbReference>
<dbReference type="Gene3D" id="2.60.40.3250">
    <property type="entry name" value="Peptidase M64, N-terminal domain"/>
    <property type="match status" value="1"/>
</dbReference>
<organism evidence="3 4">
    <name type="scientific">Melioribacter roseus (strain DSM 23840 / JCM 17771 / VKM B-2668 / P3M-2)</name>
    <dbReference type="NCBI Taxonomy" id="1191523"/>
    <lineage>
        <taxon>Bacteria</taxon>
        <taxon>Pseudomonadati</taxon>
        <taxon>Ignavibacteriota</taxon>
        <taxon>Ignavibacteria</taxon>
        <taxon>Ignavibacteriales</taxon>
        <taxon>Melioribacteraceae</taxon>
        <taxon>Melioribacter</taxon>
    </lineage>
</organism>
<evidence type="ECO:0000256" key="1">
    <source>
        <dbReference type="SAM" id="SignalP"/>
    </source>
</evidence>
<dbReference type="RefSeq" id="WP_014855764.1">
    <property type="nucleotide sequence ID" value="NC_018178.1"/>
</dbReference>
<evidence type="ECO:0000313" key="3">
    <source>
        <dbReference type="EMBL" id="AFN74328.1"/>
    </source>
</evidence>
<dbReference type="HOGENOM" id="CLU_048556_0_0_10"/>
<dbReference type="Pfam" id="PF09471">
    <property type="entry name" value="Peptidase_M64"/>
    <property type="match status" value="1"/>
</dbReference>
<keyword evidence="1" id="KW-0732">Signal</keyword>
<dbReference type="InterPro" id="IPR024079">
    <property type="entry name" value="MetalloPept_cat_dom_sf"/>
</dbReference>
<dbReference type="InterPro" id="IPR032625">
    <property type="entry name" value="M64_N"/>
</dbReference>
<dbReference type="InterPro" id="IPR038171">
    <property type="entry name" value="M64_N_sf"/>
</dbReference>
<dbReference type="Pfam" id="PF16217">
    <property type="entry name" value="M64_N"/>
    <property type="match status" value="1"/>
</dbReference>
<evidence type="ECO:0000313" key="4">
    <source>
        <dbReference type="Proteomes" id="UP000009011"/>
    </source>
</evidence>
<gene>
    <name evidence="3" type="ordered locus">MROS_1089</name>
</gene>
<dbReference type="InterPro" id="IPR019026">
    <property type="entry name" value="Peptidase_M64_IgA"/>
</dbReference>
<dbReference type="OrthoDB" id="127762at2"/>